<evidence type="ECO:0000256" key="5">
    <source>
        <dbReference type="ARBA" id="ARBA00022692"/>
    </source>
</evidence>
<evidence type="ECO:0000256" key="11">
    <source>
        <dbReference type="SAM" id="Phobius"/>
    </source>
</evidence>
<dbReference type="Pfam" id="PF00672">
    <property type="entry name" value="HAMP"/>
    <property type="match status" value="1"/>
</dbReference>
<dbReference type="Gene3D" id="3.30.450.20">
    <property type="entry name" value="PAS domain"/>
    <property type="match status" value="1"/>
</dbReference>
<evidence type="ECO:0000259" key="13">
    <source>
        <dbReference type="PROSITE" id="PS50885"/>
    </source>
</evidence>
<dbReference type="SUPFAM" id="SSF58104">
    <property type="entry name" value="Methyl-accepting chemotaxis protein (MCP) signaling domain"/>
    <property type="match status" value="1"/>
</dbReference>
<dbReference type="PROSITE" id="PS50885">
    <property type="entry name" value="HAMP"/>
    <property type="match status" value="1"/>
</dbReference>
<dbReference type="SMART" id="SM00304">
    <property type="entry name" value="HAMP"/>
    <property type="match status" value="1"/>
</dbReference>
<dbReference type="GO" id="GO:0004888">
    <property type="term" value="F:transmembrane signaling receptor activity"/>
    <property type="evidence" value="ECO:0007669"/>
    <property type="project" value="InterPro"/>
</dbReference>
<dbReference type="CDD" id="cd12912">
    <property type="entry name" value="PDC2_MCP_like"/>
    <property type="match status" value="1"/>
</dbReference>
<evidence type="ECO:0000256" key="9">
    <source>
        <dbReference type="ARBA" id="ARBA00029447"/>
    </source>
</evidence>
<dbReference type="Gene3D" id="1.10.287.950">
    <property type="entry name" value="Methyl-accepting chemotaxis protein"/>
    <property type="match status" value="1"/>
</dbReference>
<dbReference type="PANTHER" id="PTHR32089:SF39">
    <property type="entry name" value="METHYL-ACCEPTING CHEMOTAXIS PROTEIN HLYB"/>
    <property type="match status" value="1"/>
</dbReference>
<feature type="transmembrane region" description="Helical" evidence="11">
    <location>
        <begin position="281"/>
        <end position="304"/>
    </location>
</feature>
<dbReference type="GO" id="GO:0005886">
    <property type="term" value="C:plasma membrane"/>
    <property type="evidence" value="ECO:0007669"/>
    <property type="project" value="UniProtKB-SubCell"/>
</dbReference>
<dbReference type="GO" id="GO:0007165">
    <property type="term" value="P:signal transduction"/>
    <property type="evidence" value="ECO:0007669"/>
    <property type="project" value="UniProtKB-KW"/>
</dbReference>
<dbReference type="GO" id="GO:0006935">
    <property type="term" value="P:chemotaxis"/>
    <property type="evidence" value="ECO:0007669"/>
    <property type="project" value="UniProtKB-KW"/>
</dbReference>
<dbReference type="RefSeq" id="WP_119852108.1">
    <property type="nucleotide sequence ID" value="NZ_QYSE01000001.1"/>
</dbReference>
<keyword evidence="3" id="KW-0488">Methylation</keyword>
<evidence type="ECO:0000313" key="15">
    <source>
        <dbReference type="Proteomes" id="UP000265938"/>
    </source>
</evidence>
<sequence>MALNQLTITKKITLLGSSIALIVAALIGATAIYSAKQIIEQRMIESELPSKLQAIDNYITHDINQMISAAEQLSSNEFVLEWARSGNTDDKTLLKELNRLVKQYDLATASWANRETAQYWNQDGFLRVLTQEQDGWFFAFTKTSQPFSISIYQESPTDVKMFVNHQQTNGIGLAGLAKSIDDMQAMLKRFQIEKTGFVFVADKNGLIQLHKDENKVAKAKLDDVYKTGITRTLLTQSDFNLQEIDLNGEATLVAASPIQNTDLFVIAQVPKHEVFSSIQVLQWQIISFAIVIALIASFAGLVLARTLSSPLSKMAELFTRLGSGDANLAYRLPASEQPELANLSAGFNQFISKIETAISQVAQESSEIRQSTAHVFKQAQKNSEALDNQKEQTISVAAAINEMGATVQEIASSAANTAKLTENSKQNTEQSHTQVTQSKEAIIELACDIDNITEQVNELANKTQAIASIVDSIRGISEQTNLLALNAAIESARAGEHGRGFAVVADEVRALANRTSQSTTEIQTMISELTNTSDLVVNHINHSKSQAQLSVDAMQSSVELLNAINDAANEINDMATLIATATEEQSNVVADVGRNIEQISDISDNVMREQIDSEQAIKDLANSAQTLDDLVATFDKR</sequence>
<name>A0A3A3EM88_9GAMM</name>
<dbReference type="InterPro" id="IPR033479">
    <property type="entry name" value="dCache_1"/>
</dbReference>
<dbReference type="SMART" id="SM00283">
    <property type="entry name" value="MA"/>
    <property type="match status" value="1"/>
</dbReference>
<feature type="domain" description="Methyl-accepting transducer" evidence="12">
    <location>
        <begin position="364"/>
        <end position="600"/>
    </location>
</feature>
<dbReference type="PANTHER" id="PTHR32089">
    <property type="entry name" value="METHYL-ACCEPTING CHEMOTAXIS PROTEIN MCPB"/>
    <property type="match status" value="1"/>
</dbReference>
<keyword evidence="8 10" id="KW-0807">Transducer</keyword>
<evidence type="ECO:0000256" key="3">
    <source>
        <dbReference type="ARBA" id="ARBA00022481"/>
    </source>
</evidence>
<keyword evidence="2" id="KW-1003">Cell membrane</keyword>
<comment type="subcellular location">
    <subcellularLocation>
        <location evidence="1">Cell membrane</location>
        <topology evidence="1">Multi-pass membrane protein</topology>
    </subcellularLocation>
</comment>
<keyword evidence="4" id="KW-0145">Chemotaxis</keyword>
<proteinExistence type="inferred from homology"/>
<protein>
    <submittedName>
        <fullName evidence="14">Methyl-accepting chemotaxis protein</fullName>
    </submittedName>
</protein>
<evidence type="ECO:0000259" key="12">
    <source>
        <dbReference type="PROSITE" id="PS50111"/>
    </source>
</evidence>
<keyword evidence="5 11" id="KW-0812">Transmembrane</keyword>
<evidence type="ECO:0000256" key="6">
    <source>
        <dbReference type="ARBA" id="ARBA00022989"/>
    </source>
</evidence>
<organism evidence="14 15">
    <name type="scientific">Pseudoalteromonas gelatinilytica</name>
    <dbReference type="NCBI Taxonomy" id="1703256"/>
    <lineage>
        <taxon>Bacteria</taxon>
        <taxon>Pseudomonadati</taxon>
        <taxon>Pseudomonadota</taxon>
        <taxon>Gammaproteobacteria</taxon>
        <taxon>Alteromonadales</taxon>
        <taxon>Pseudoalteromonadaceae</taxon>
        <taxon>Pseudoalteromonas</taxon>
    </lineage>
</organism>
<comment type="caution">
    <text evidence="14">The sequence shown here is derived from an EMBL/GenBank/DDBJ whole genome shotgun (WGS) entry which is preliminary data.</text>
</comment>
<keyword evidence="6 11" id="KW-1133">Transmembrane helix</keyword>
<evidence type="ECO:0000256" key="1">
    <source>
        <dbReference type="ARBA" id="ARBA00004651"/>
    </source>
</evidence>
<keyword evidence="7 11" id="KW-0472">Membrane</keyword>
<dbReference type="Pfam" id="PF00015">
    <property type="entry name" value="MCPsignal"/>
    <property type="match status" value="1"/>
</dbReference>
<reference evidence="14 15" key="1">
    <citation type="submission" date="2018-09" db="EMBL/GenBank/DDBJ databases">
        <title>Identification of marine bacteria producing industrial enzymes.</title>
        <authorList>
            <person name="Cheng T.H."/>
            <person name="Saidin J."/>
            <person name="Muhd D.D."/>
            <person name="Isa M.N.M."/>
            <person name="Bakar M.F.A."/>
            <person name="Ismail N."/>
        </authorList>
    </citation>
    <scope>NUCLEOTIDE SEQUENCE [LARGE SCALE GENOMIC DNA]</scope>
    <source>
        <strain evidence="14 15">MNAD 1.6</strain>
    </source>
</reference>
<dbReference type="FunFam" id="1.10.287.950:FF:000001">
    <property type="entry name" value="Methyl-accepting chemotaxis sensory transducer"/>
    <property type="match status" value="1"/>
</dbReference>
<feature type="domain" description="HAMP" evidence="13">
    <location>
        <begin position="305"/>
        <end position="359"/>
    </location>
</feature>
<dbReference type="PROSITE" id="PS50111">
    <property type="entry name" value="CHEMOTAXIS_TRANSDUC_2"/>
    <property type="match status" value="1"/>
</dbReference>
<gene>
    <name evidence="14" type="ORF">D4741_04250</name>
</gene>
<comment type="similarity">
    <text evidence="9">Belongs to the methyl-accepting chemotaxis (MCP) protein family.</text>
</comment>
<dbReference type="AlphaFoldDB" id="A0A3A3EM88"/>
<feature type="transmembrane region" description="Helical" evidence="11">
    <location>
        <begin position="12"/>
        <end position="33"/>
    </location>
</feature>
<dbReference type="Proteomes" id="UP000265938">
    <property type="component" value="Unassembled WGS sequence"/>
</dbReference>
<accession>A0A3A3EM88</accession>
<evidence type="ECO:0000256" key="7">
    <source>
        <dbReference type="ARBA" id="ARBA00023136"/>
    </source>
</evidence>
<evidence type="ECO:0000256" key="4">
    <source>
        <dbReference type="ARBA" id="ARBA00022500"/>
    </source>
</evidence>
<evidence type="ECO:0000256" key="8">
    <source>
        <dbReference type="ARBA" id="ARBA00023224"/>
    </source>
</evidence>
<dbReference type="PRINTS" id="PR00260">
    <property type="entry name" value="CHEMTRNSDUCR"/>
</dbReference>
<evidence type="ECO:0000256" key="10">
    <source>
        <dbReference type="PROSITE-ProRule" id="PRU00284"/>
    </source>
</evidence>
<dbReference type="InterPro" id="IPR004089">
    <property type="entry name" value="MCPsignal_dom"/>
</dbReference>
<evidence type="ECO:0000256" key="2">
    <source>
        <dbReference type="ARBA" id="ARBA00022475"/>
    </source>
</evidence>
<evidence type="ECO:0000313" key="14">
    <source>
        <dbReference type="EMBL" id="RJF37295.1"/>
    </source>
</evidence>
<dbReference type="CDD" id="cd11386">
    <property type="entry name" value="MCP_signal"/>
    <property type="match status" value="1"/>
</dbReference>
<dbReference type="InterPro" id="IPR004090">
    <property type="entry name" value="Chemotax_Me-accpt_rcpt"/>
</dbReference>
<dbReference type="InterPro" id="IPR003660">
    <property type="entry name" value="HAMP_dom"/>
</dbReference>
<dbReference type="EMBL" id="QYSE01000001">
    <property type="protein sequence ID" value="RJF37295.1"/>
    <property type="molecule type" value="Genomic_DNA"/>
</dbReference>
<dbReference type="Pfam" id="PF02743">
    <property type="entry name" value="dCache_1"/>
    <property type="match status" value="1"/>
</dbReference>
<dbReference type="CDD" id="cd06225">
    <property type="entry name" value="HAMP"/>
    <property type="match status" value="1"/>
</dbReference>